<proteinExistence type="predicted"/>
<dbReference type="AlphaFoldDB" id="A0AAE9FM23"/>
<accession>A0AAE9FM23</accession>
<name>A0AAE9FM23_CAEBR</name>
<keyword evidence="2" id="KW-1185">Reference proteome</keyword>
<gene>
    <name evidence="1" type="ORF">L5515_019573</name>
</gene>
<protein>
    <submittedName>
        <fullName evidence="1">Uncharacterized protein</fullName>
    </submittedName>
</protein>
<sequence>MRRSKYEICCQTELSNLNQTRGSVVIVLYHYSVHTSPVSSVHNKICWIFAVDCNRLLNSSDVPRFTKQKSTLAIGKSNKTNMKIHFFNQTDVGFVRSKGSNVILLHQLSLLCAVFHNADLHPGKTNLFRTLWLVYLPKLHVTRRRVLTTSDVLSGGKTINYAVKIISVQAEQKSRNKSGPIIHILGHSGIRGRIRLFSETT</sequence>
<evidence type="ECO:0000313" key="1">
    <source>
        <dbReference type="EMBL" id="UMM44420.1"/>
    </source>
</evidence>
<organism evidence="1 2">
    <name type="scientific">Caenorhabditis briggsae</name>
    <dbReference type="NCBI Taxonomy" id="6238"/>
    <lineage>
        <taxon>Eukaryota</taxon>
        <taxon>Metazoa</taxon>
        <taxon>Ecdysozoa</taxon>
        <taxon>Nematoda</taxon>
        <taxon>Chromadorea</taxon>
        <taxon>Rhabditida</taxon>
        <taxon>Rhabditina</taxon>
        <taxon>Rhabditomorpha</taxon>
        <taxon>Rhabditoidea</taxon>
        <taxon>Rhabditidae</taxon>
        <taxon>Peloderinae</taxon>
        <taxon>Caenorhabditis</taxon>
    </lineage>
</organism>
<evidence type="ECO:0000313" key="2">
    <source>
        <dbReference type="Proteomes" id="UP000829354"/>
    </source>
</evidence>
<dbReference type="EMBL" id="CP092625">
    <property type="protein sequence ID" value="UMM44420.1"/>
    <property type="molecule type" value="Genomic_DNA"/>
</dbReference>
<dbReference type="Proteomes" id="UP000829354">
    <property type="component" value="Chromosome X"/>
</dbReference>
<reference evidence="1 2" key="1">
    <citation type="submission" date="2022-04" db="EMBL/GenBank/DDBJ databases">
        <title>Chromosome-level reference genomes for two strains of Caenorhabditis briggsae: an improved platform for comparative genomics.</title>
        <authorList>
            <person name="Stevens L."/>
            <person name="Andersen E."/>
        </authorList>
    </citation>
    <scope>NUCLEOTIDE SEQUENCE [LARGE SCALE GENOMIC DNA]</scope>
    <source>
        <strain evidence="1">VX34</strain>
        <tissue evidence="1">Whole-organism</tissue>
    </source>
</reference>